<dbReference type="Gene3D" id="2.40.50.140">
    <property type="entry name" value="Nucleic acid-binding proteins"/>
    <property type="match status" value="1"/>
</dbReference>
<dbReference type="EMBL" id="CP064939">
    <property type="protein sequence ID" value="QPH39343.1"/>
    <property type="molecule type" value="Genomic_DNA"/>
</dbReference>
<evidence type="ECO:0008006" key="3">
    <source>
        <dbReference type="Google" id="ProtNLM"/>
    </source>
</evidence>
<reference evidence="1 2" key="1">
    <citation type="submission" date="2020-11" db="EMBL/GenBank/DDBJ databases">
        <title>Pedobacter endophytica, an endophytic bacteria isolated form Carex pumila.</title>
        <authorList>
            <person name="Peng Y."/>
            <person name="Jiang L."/>
            <person name="Lee J."/>
        </authorList>
    </citation>
    <scope>NUCLEOTIDE SEQUENCE [LARGE SCALE GENOMIC DNA]</scope>
    <source>
        <strain evidence="1 2">JBR3-12</strain>
    </source>
</reference>
<name>A0A7S9KYS3_9SPHI</name>
<sequence>MRTGHIISYNKKAGVGCIKNVNNQRIRFFSDDLLVHAHTGDAVSFDISFRNGSLVAINIKLLTLS</sequence>
<dbReference type="Proteomes" id="UP000594759">
    <property type="component" value="Chromosome"/>
</dbReference>
<dbReference type="KEGG" id="pex:IZT61_20240"/>
<dbReference type="AlphaFoldDB" id="A0A7S9KYS3"/>
<evidence type="ECO:0000313" key="2">
    <source>
        <dbReference type="Proteomes" id="UP000594759"/>
    </source>
</evidence>
<dbReference type="InterPro" id="IPR012340">
    <property type="entry name" value="NA-bd_OB-fold"/>
</dbReference>
<accession>A0A7S9KYS3</accession>
<protein>
    <recommendedName>
        <fullName evidence="3">Cold shock domain-containing protein</fullName>
    </recommendedName>
</protein>
<dbReference type="SUPFAM" id="SSF50249">
    <property type="entry name" value="Nucleic acid-binding proteins"/>
    <property type="match status" value="1"/>
</dbReference>
<gene>
    <name evidence="1" type="ORF">IZT61_20240</name>
</gene>
<organism evidence="1 2">
    <name type="scientific">Pedobacter endophyticus</name>
    <dbReference type="NCBI Taxonomy" id="2789740"/>
    <lineage>
        <taxon>Bacteria</taxon>
        <taxon>Pseudomonadati</taxon>
        <taxon>Bacteroidota</taxon>
        <taxon>Sphingobacteriia</taxon>
        <taxon>Sphingobacteriales</taxon>
        <taxon>Sphingobacteriaceae</taxon>
        <taxon>Pedobacter</taxon>
    </lineage>
</organism>
<dbReference type="RefSeq" id="WP_196098810.1">
    <property type="nucleotide sequence ID" value="NZ_CP064939.1"/>
</dbReference>
<proteinExistence type="predicted"/>
<keyword evidence="2" id="KW-1185">Reference proteome</keyword>
<evidence type="ECO:0000313" key="1">
    <source>
        <dbReference type="EMBL" id="QPH39343.1"/>
    </source>
</evidence>